<dbReference type="InterPro" id="IPR001212">
    <property type="entry name" value="Somatomedin_B_dom"/>
</dbReference>
<dbReference type="Pfam" id="PF01033">
    <property type="entry name" value="Somatomedin_B"/>
    <property type="match status" value="1"/>
</dbReference>
<reference evidence="4" key="1">
    <citation type="journal article" date="2023" name="G3 (Bethesda)">
        <title>A reference genome for the long-term kleptoplast-retaining sea slug Elysia crispata morphotype clarki.</title>
        <authorList>
            <person name="Eastman K.E."/>
            <person name="Pendleton A.L."/>
            <person name="Shaikh M.A."/>
            <person name="Suttiyut T."/>
            <person name="Ogas R."/>
            <person name="Tomko P."/>
            <person name="Gavelis G."/>
            <person name="Widhalm J.R."/>
            <person name="Wisecaver J.H."/>
        </authorList>
    </citation>
    <scope>NUCLEOTIDE SEQUENCE</scope>
    <source>
        <strain evidence="4">ECLA1</strain>
    </source>
</reference>
<protein>
    <recommendedName>
        <fullName evidence="3">SMB domain-containing protein</fullName>
    </recommendedName>
</protein>
<dbReference type="InterPro" id="IPR036024">
    <property type="entry name" value="Somatomedin_B-like_dom_sf"/>
</dbReference>
<dbReference type="SMART" id="SM00201">
    <property type="entry name" value="SO"/>
    <property type="match status" value="1"/>
</dbReference>
<dbReference type="AlphaFoldDB" id="A0AAE1DPN7"/>
<evidence type="ECO:0000256" key="1">
    <source>
        <dbReference type="ARBA" id="ARBA00023157"/>
    </source>
</evidence>
<feature type="region of interest" description="Disordered" evidence="2">
    <location>
        <begin position="560"/>
        <end position="591"/>
    </location>
</feature>
<organism evidence="4 5">
    <name type="scientific">Elysia crispata</name>
    <name type="common">lettuce slug</name>
    <dbReference type="NCBI Taxonomy" id="231223"/>
    <lineage>
        <taxon>Eukaryota</taxon>
        <taxon>Metazoa</taxon>
        <taxon>Spiralia</taxon>
        <taxon>Lophotrochozoa</taxon>
        <taxon>Mollusca</taxon>
        <taxon>Gastropoda</taxon>
        <taxon>Heterobranchia</taxon>
        <taxon>Euthyneura</taxon>
        <taxon>Panpulmonata</taxon>
        <taxon>Sacoglossa</taxon>
        <taxon>Placobranchoidea</taxon>
        <taxon>Plakobranchidae</taxon>
        <taxon>Elysia</taxon>
    </lineage>
</organism>
<keyword evidence="5" id="KW-1185">Reference proteome</keyword>
<evidence type="ECO:0000256" key="2">
    <source>
        <dbReference type="SAM" id="MobiDB-lite"/>
    </source>
</evidence>
<feature type="region of interest" description="Disordered" evidence="2">
    <location>
        <begin position="20"/>
        <end position="96"/>
    </location>
</feature>
<accession>A0AAE1DPN7</accession>
<evidence type="ECO:0000313" key="5">
    <source>
        <dbReference type="Proteomes" id="UP001283361"/>
    </source>
</evidence>
<dbReference type="SUPFAM" id="SSF90188">
    <property type="entry name" value="Somatomedin B domain"/>
    <property type="match status" value="1"/>
</dbReference>
<sequence>MGLPNMFTCGKGGSGVSADLNTTSHATSTKTVAKPSALQKASPGAGVRTSQSVPPDGILGTKHGRNMTSENNSQLTTSRSTLLGLARPNPTADSVLEGDENNLIRAVFAADHQNVVMPLSSSDTEMSVTSEDSTDQTGFHFFNLPAEREFTGGFSEESETEKEISVCNFTLGDLGDLYLGPSWSCRHRCGERQTTDGATRPGTCHCDHMCLVYSACCEDFQQQCPTELGKAREELRKFEGNSALCQFELSFKTISFCPLSYPDNLQKKKCEQPQIISSFHQLFELSFPITDSLSGHHFRNKACWACWRGREIELGEPLPWEVFVDLPTDLEESFQHDPQIFLSYLWDNPDKCMWRPPAGYVSFYCQPGLQTCSGCAGVNALEEKCAVSSEAFLQVDGKLYLNKDRESTIGFYYCGRESRFAFYVDNRKPAQEQHPSFVAIMWVQICLGANSAGMAAKQSSCLEIVPHMTSSHVTRTIWPWTEACLQARPVSREFQVTSVNVLEMSRVFEFFIQFVYNRNSLSGHGDVRLRNCVLLAVSRWVHATRDVLFEIKDANEGQRRANVDDRETVSNSTREESLRKDLGGRNTEEESKMRSDEGYICLHIGIGVQAVSEFMLMSENDCYMVFDMSFLNEMSQAETQGENRNLGNQALVFHTVLVVGSWSASVLLRMVRFIA</sequence>
<gene>
    <name evidence="4" type="ORF">RRG08_055863</name>
</gene>
<proteinExistence type="predicted"/>
<dbReference type="PANTHER" id="PTHR45902:SF1">
    <property type="entry name" value="LATROPHILIN RECEPTOR-LIKE PROTEIN A"/>
    <property type="match status" value="1"/>
</dbReference>
<feature type="compositionally biased region" description="Polar residues" evidence="2">
    <location>
        <begin position="66"/>
        <end position="81"/>
    </location>
</feature>
<dbReference type="PROSITE" id="PS50958">
    <property type="entry name" value="SMB_2"/>
    <property type="match status" value="1"/>
</dbReference>
<dbReference type="Gene3D" id="4.10.410.20">
    <property type="match status" value="1"/>
</dbReference>
<dbReference type="InterPro" id="IPR053231">
    <property type="entry name" value="GPCR_LN-TM7"/>
</dbReference>
<dbReference type="Proteomes" id="UP001283361">
    <property type="component" value="Unassembled WGS sequence"/>
</dbReference>
<feature type="compositionally biased region" description="Polar residues" evidence="2">
    <location>
        <begin position="20"/>
        <end position="31"/>
    </location>
</feature>
<dbReference type="PROSITE" id="PS00524">
    <property type="entry name" value="SMB_1"/>
    <property type="match status" value="1"/>
</dbReference>
<dbReference type="EMBL" id="JAWDGP010003132">
    <property type="protein sequence ID" value="KAK3777118.1"/>
    <property type="molecule type" value="Genomic_DNA"/>
</dbReference>
<keyword evidence="1" id="KW-1015">Disulfide bond</keyword>
<evidence type="ECO:0000313" key="4">
    <source>
        <dbReference type="EMBL" id="KAK3777118.1"/>
    </source>
</evidence>
<dbReference type="PANTHER" id="PTHR45902">
    <property type="entry name" value="LATROPHILIN RECEPTOR-LIKE PROTEIN A"/>
    <property type="match status" value="1"/>
</dbReference>
<feature type="domain" description="SMB" evidence="3">
    <location>
        <begin position="181"/>
        <end position="229"/>
    </location>
</feature>
<comment type="caution">
    <text evidence="4">The sequence shown here is derived from an EMBL/GenBank/DDBJ whole genome shotgun (WGS) entry which is preliminary data.</text>
</comment>
<name>A0AAE1DPN7_9GAST</name>
<evidence type="ECO:0000259" key="3">
    <source>
        <dbReference type="PROSITE" id="PS50958"/>
    </source>
</evidence>